<feature type="compositionally biased region" description="Polar residues" evidence="7">
    <location>
        <begin position="171"/>
        <end position="187"/>
    </location>
</feature>
<dbReference type="GeneID" id="19968276"/>
<dbReference type="RefSeq" id="XP_008711460.1">
    <property type="nucleotide sequence ID" value="XM_008713238.1"/>
</dbReference>
<dbReference type="GO" id="GO:0005634">
    <property type="term" value="C:nucleus"/>
    <property type="evidence" value="ECO:0007669"/>
    <property type="project" value="UniProtKB-SubCell"/>
</dbReference>
<evidence type="ECO:0000256" key="1">
    <source>
        <dbReference type="ARBA" id="ARBA00004123"/>
    </source>
</evidence>
<dbReference type="GO" id="GO:0000976">
    <property type="term" value="F:transcription cis-regulatory region binding"/>
    <property type="evidence" value="ECO:0007669"/>
    <property type="project" value="TreeGrafter"/>
</dbReference>
<evidence type="ECO:0000256" key="5">
    <source>
        <dbReference type="ARBA" id="ARBA00023163"/>
    </source>
</evidence>
<dbReference type="InterPro" id="IPR036864">
    <property type="entry name" value="Zn2-C6_fun-type_DNA-bd_sf"/>
</dbReference>
<evidence type="ECO:0000313" key="10">
    <source>
        <dbReference type="Proteomes" id="UP000030752"/>
    </source>
</evidence>
<keyword evidence="5" id="KW-0804">Transcription</keyword>
<dbReference type="OrthoDB" id="3163292at2759"/>
<evidence type="ECO:0000313" key="9">
    <source>
        <dbReference type="EMBL" id="ETN46748.1"/>
    </source>
</evidence>
<keyword evidence="10" id="KW-1185">Reference proteome</keyword>
<evidence type="ECO:0000256" key="3">
    <source>
        <dbReference type="ARBA" id="ARBA00023015"/>
    </source>
</evidence>
<reference evidence="9 10" key="1">
    <citation type="submission" date="2013-03" db="EMBL/GenBank/DDBJ databases">
        <title>The Genome Sequence of Phialophora europaea CBS 101466.</title>
        <authorList>
            <consortium name="The Broad Institute Genomics Platform"/>
            <person name="Cuomo C."/>
            <person name="de Hoog S."/>
            <person name="Gorbushina A."/>
            <person name="Walker B."/>
            <person name="Young S.K."/>
            <person name="Zeng Q."/>
            <person name="Gargeya S."/>
            <person name="Fitzgerald M."/>
            <person name="Haas B."/>
            <person name="Abouelleil A."/>
            <person name="Allen A.W."/>
            <person name="Alvarado L."/>
            <person name="Arachchi H.M."/>
            <person name="Berlin A.M."/>
            <person name="Chapman S.B."/>
            <person name="Gainer-Dewar J."/>
            <person name="Goldberg J."/>
            <person name="Griggs A."/>
            <person name="Gujja S."/>
            <person name="Hansen M."/>
            <person name="Howarth C."/>
            <person name="Imamovic A."/>
            <person name="Ireland A."/>
            <person name="Larimer J."/>
            <person name="McCowan C."/>
            <person name="Murphy C."/>
            <person name="Pearson M."/>
            <person name="Poon T.W."/>
            <person name="Priest M."/>
            <person name="Roberts A."/>
            <person name="Saif S."/>
            <person name="Shea T."/>
            <person name="Sisk P."/>
            <person name="Sykes S."/>
            <person name="Wortman J."/>
            <person name="Nusbaum C."/>
            <person name="Birren B."/>
        </authorList>
    </citation>
    <scope>NUCLEOTIDE SEQUENCE [LARGE SCALE GENOMIC DNA]</scope>
    <source>
        <strain evidence="9 10">CBS 101466</strain>
    </source>
</reference>
<feature type="compositionally biased region" description="Polar residues" evidence="7">
    <location>
        <begin position="149"/>
        <end position="161"/>
    </location>
</feature>
<evidence type="ECO:0000256" key="7">
    <source>
        <dbReference type="SAM" id="MobiDB-lite"/>
    </source>
</evidence>
<organism evidence="9 10">
    <name type="scientific">Cyphellophora europaea (strain CBS 101466)</name>
    <name type="common">Phialophora europaea</name>
    <dbReference type="NCBI Taxonomy" id="1220924"/>
    <lineage>
        <taxon>Eukaryota</taxon>
        <taxon>Fungi</taxon>
        <taxon>Dikarya</taxon>
        <taxon>Ascomycota</taxon>
        <taxon>Pezizomycotina</taxon>
        <taxon>Eurotiomycetes</taxon>
        <taxon>Chaetothyriomycetidae</taxon>
        <taxon>Chaetothyriales</taxon>
        <taxon>Cyphellophoraceae</taxon>
        <taxon>Cyphellophora</taxon>
    </lineage>
</organism>
<keyword evidence="2" id="KW-0479">Metal-binding</keyword>
<evidence type="ECO:0000256" key="2">
    <source>
        <dbReference type="ARBA" id="ARBA00022723"/>
    </source>
</evidence>
<keyword evidence="6" id="KW-0539">Nucleus</keyword>
<dbReference type="GO" id="GO:0006351">
    <property type="term" value="P:DNA-templated transcription"/>
    <property type="evidence" value="ECO:0007669"/>
    <property type="project" value="InterPro"/>
</dbReference>
<dbReference type="PANTHER" id="PTHR31845:SF21">
    <property type="entry name" value="REGULATORY PROTEIN LEU3"/>
    <property type="match status" value="1"/>
</dbReference>
<dbReference type="EMBL" id="KB822711">
    <property type="protein sequence ID" value="ETN46748.1"/>
    <property type="molecule type" value="Genomic_DNA"/>
</dbReference>
<dbReference type="FunCoup" id="W2SFD0">
    <property type="interactions" value="410"/>
</dbReference>
<dbReference type="InParanoid" id="W2SFD0"/>
<dbReference type="Proteomes" id="UP000030752">
    <property type="component" value="Unassembled WGS sequence"/>
</dbReference>
<proteinExistence type="predicted"/>
<dbReference type="eggNOG" id="ENOG502QPVP">
    <property type="taxonomic scope" value="Eukaryota"/>
</dbReference>
<dbReference type="Pfam" id="PF04082">
    <property type="entry name" value="Fungal_trans"/>
    <property type="match status" value="1"/>
</dbReference>
<dbReference type="PANTHER" id="PTHR31845">
    <property type="entry name" value="FINGER DOMAIN PROTEIN, PUTATIVE-RELATED"/>
    <property type="match status" value="1"/>
</dbReference>
<keyword evidence="3" id="KW-0805">Transcription regulation</keyword>
<sequence>MNQPGVAPAETSIHVPPTRNTSALLSSAWTAREYNGRHASQKRRACNECRQQKLRCDLAHSPEGAVSSCSRCAKLGLSCKVDESFQRTRKRRRSADFQEEISSLKQQLEQYQRQRTFSGTPAEHVLGDETPDRSAPGRLSASPAANRGIVSNTQRTPSLVNNGLLPPADSDSLSPATERNDLTGTTTRPHEHEIEAPPKTSPAAIARPRSLGHGNVTLTEDEIEELYAAFFSLYHPTLPILDPEISAQQYCETSPLLFWCIMAVAARRSLTNSTLLSKLSQPVTDLLWKAVRSVPHSLALVQSILLICTWPFPTSSSATDPSYVLMHTAVSASVQIGLHRPQHQQDFAKYRIRLTEKEVAARIKIWIACNIVAQSVSIGVGLQSPAHLQDWSSIEPLARQIESPSDSIRQMLQVELFRHKVTMALASNPETELMTKPTHERLPLYKLLNSDWLVLEAALGQTDGLIRFHLLAARLHLHAFYLFDEATSKDYVERILALFATASALIEHTLNYDFEESGFTSHCSFHAYQSFSSAAFVLLKVLRSEYYADLTSQTITTTKRLFNSSVMALRKMSVSNNDLPGRLSDVLAYLYNHPNPRVVCGEGASALQLSIQSRLSMSIVYDSLWRWRDQFSLNASQVNGTAAQVNDAEFQAAMQELPALFQFDDMNGFPSDDLYFDWFR</sequence>
<dbReference type="VEuPathDB" id="FungiDB:HMPREF1541_00937"/>
<evidence type="ECO:0000259" key="8">
    <source>
        <dbReference type="PROSITE" id="PS50048"/>
    </source>
</evidence>
<dbReference type="GO" id="GO:0008270">
    <property type="term" value="F:zinc ion binding"/>
    <property type="evidence" value="ECO:0007669"/>
    <property type="project" value="InterPro"/>
</dbReference>
<keyword evidence="4" id="KW-0238">DNA-binding</keyword>
<dbReference type="InterPro" id="IPR051089">
    <property type="entry name" value="prtT"/>
</dbReference>
<evidence type="ECO:0000256" key="4">
    <source>
        <dbReference type="ARBA" id="ARBA00023125"/>
    </source>
</evidence>
<dbReference type="InterPro" id="IPR007219">
    <property type="entry name" value="XnlR_reg_dom"/>
</dbReference>
<feature type="domain" description="Zn(2)-C6 fungal-type" evidence="8">
    <location>
        <begin position="45"/>
        <end position="81"/>
    </location>
</feature>
<dbReference type="PROSITE" id="PS00463">
    <property type="entry name" value="ZN2_CY6_FUNGAL_1"/>
    <property type="match status" value="1"/>
</dbReference>
<dbReference type="HOGENOM" id="CLU_011455_4_1_1"/>
<dbReference type="CDD" id="cd12148">
    <property type="entry name" value="fungal_TF_MHR"/>
    <property type="match status" value="1"/>
</dbReference>
<dbReference type="Pfam" id="PF00172">
    <property type="entry name" value="Zn_clus"/>
    <property type="match status" value="1"/>
</dbReference>
<dbReference type="InterPro" id="IPR001138">
    <property type="entry name" value="Zn2Cys6_DnaBD"/>
</dbReference>
<protein>
    <recommendedName>
        <fullName evidence="8">Zn(2)-C6 fungal-type domain-containing protein</fullName>
    </recommendedName>
</protein>
<evidence type="ECO:0000256" key="6">
    <source>
        <dbReference type="ARBA" id="ARBA00023242"/>
    </source>
</evidence>
<dbReference type="Gene3D" id="4.10.240.10">
    <property type="entry name" value="Zn(2)-C6 fungal-type DNA-binding domain"/>
    <property type="match status" value="1"/>
</dbReference>
<gene>
    <name evidence="9" type="ORF">HMPREF1541_00937</name>
</gene>
<dbReference type="CDD" id="cd00067">
    <property type="entry name" value="GAL4"/>
    <property type="match status" value="1"/>
</dbReference>
<dbReference type="STRING" id="1220924.W2SFD0"/>
<name>W2SFD0_CYPE1</name>
<dbReference type="SUPFAM" id="SSF57701">
    <property type="entry name" value="Zn2/Cys6 DNA-binding domain"/>
    <property type="match status" value="1"/>
</dbReference>
<accession>W2SFD0</accession>
<feature type="region of interest" description="Disordered" evidence="7">
    <location>
        <begin position="113"/>
        <end position="208"/>
    </location>
</feature>
<comment type="subcellular location">
    <subcellularLocation>
        <location evidence="1">Nucleus</location>
    </subcellularLocation>
</comment>
<dbReference type="AlphaFoldDB" id="W2SFD0"/>
<dbReference type="GO" id="GO:0000981">
    <property type="term" value="F:DNA-binding transcription factor activity, RNA polymerase II-specific"/>
    <property type="evidence" value="ECO:0007669"/>
    <property type="project" value="InterPro"/>
</dbReference>
<dbReference type="PROSITE" id="PS50048">
    <property type="entry name" value="ZN2_CY6_FUNGAL_2"/>
    <property type="match status" value="1"/>
</dbReference>
<feature type="region of interest" description="Disordered" evidence="7">
    <location>
        <begin position="1"/>
        <end position="20"/>
    </location>
</feature>
<dbReference type="SMART" id="SM00066">
    <property type="entry name" value="GAL4"/>
    <property type="match status" value="1"/>
</dbReference>